<reference evidence="1 2" key="1">
    <citation type="submission" date="2020-07" db="EMBL/GenBank/DDBJ databases">
        <title>Genomic Encyclopedia of Type Strains, Phase IV (KMG-V): Genome sequencing to study the core and pangenomes of soil and plant-associated prokaryotes.</title>
        <authorList>
            <person name="Whitman W."/>
        </authorList>
    </citation>
    <scope>NUCLEOTIDE SEQUENCE [LARGE SCALE GENOMIC DNA]</scope>
    <source>
        <strain evidence="1 2">X4EP2</strain>
    </source>
</reference>
<sequence length="318" mass="33824">MPWTAQTTAEHVISVSEAISAFPQGATAGEIAAFLDLNQNQAEAALEMAVELTLLKLNGAKFLVRSSLCKFLFGPDQNVKSTVLRVVLEAFPPFITFRERWLSTADFAKAANQTAQIHTLTLHRDSVKDTLINLATFARVFQTTGGGQYEMADKAASNPLAALAQACGDLASAEQRVRTQLGPDASNAVAKNDVIDPLVNAILRCVQPGGARDAVVASANAVESFLYAEGNTLGLAVANAPGINAKLALFKNAHHLPDKLIKIGNYIGHVRNAADHGIDAEIGVTWSVQDSTGVEYSFVSCSFIANVYGHLHGVKGRI</sequence>
<organism evidence="1 2">
    <name type="scientific">Granulicella arctica</name>
    <dbReference type="NCBI Taxonomy" id="940613"/>
    <lineage>
        <taxon>Bacteria</taxon>
        <taxon>Pseudomonadati</taxon>
        <taxon>Acidobacteriota</taxon>
        <taxon>Terriglobia</taxon>
        <taxon>Terriglobales</taxon>
        <taxon>Acidobacteriaceae</taxon>
        <taxon>Granulicella</taxon>
    </lineage>
</organism>
<name>A0A7Y9TKJ0_9BACT</name>
<comment type="caution">
    <text evidence="1">The sequence shown here is derived from an EMBL/GenBank/DDBJ whole genome shotgun (WGS) entry which is preliminary data.</text>
</comment>
<evidence type="ECO:0000313" key="1">
    <source>
        <dbReference type="EMBL" id="NYF79287.1"/>
    </source>
</evidence>
<accession>A0A7Y9TKJ0</accession>
<evidence type="ECO:0000313" key="2">
    <source>
        <dbReference type="Proteomes" id="UP000589520"/>
    </source>
</evidence>
<dbReference type="EMBL" id="JACCCW010000001">
    <property type="protein sequence ID" value="NYF79287.1"/>
    <property type="molecule type" value="Genomic_DNA"/>
</dbReference>
<dbReference type="Proteomes" id="UP000589520">
    <property type="component" value="Unassembled WGS sequence"/>
</dbReference>
<proteinExistence type="predicted"/>
<dbReference type="AlphaFoldDB" id="A0A7Y9TKJ0"/>
<gene>
    <name evidence="1" type="ORF">HDF17_001574</name>
</gene>
<protein>
    <submittedName>
        <fullName evidence="1">Uncharacterized protein</fullName>
    </submittedName>
</protein>
<keyword evidence="2" id="KW-1185">Reference proteome</keyword>
<dbReference type="RefSeq" id="WP_179489428.1">
    <property type="nucleotide sequence ID" value="NZ_JACCCW010000001.1"/>
</dbReference>